<accession>A0ABV0KW31</accession>
<evidence type="ECO:0000313" key="1">
    <source>
        <dbReference type="EMBL" id="MEP1062459.1"/>
    </source>
</evidence>
<dbReference type="Proteomes" id="UP001476950">
    <property type="component" value="Unassembled WGS sequence"/>
</dbReference>
<dbReference type="RefSeq" id="WP_242033457.1">
    <property type="nucleotide sequence ID" value="NZ_JAMPLM010000067.1"/>
</dbReference>
<gene>
    <name evidence="1" type="ORF">NDI38_29225</name>
</gene>
<protein>
    <recommendedName>
        <fullName evidence="3">SnoaL-like domain-containing protein</fullName>
    </recommendedName>
</protein>
<proteinExistence type="predicted"/>
<dbReference type="EMBL" id="JAMPLM010000067">
    <property type="protein sequence ID" value="MEP1062459.1"/>
    <property type="molecule type" value="Genomic_DNA"/>
</dbReference>
<sequence length="121" mass="13743">MSAEEIASLLTIYFCNMTAMNAEGRIEIFSGDAVIYDPVGDPPRQVHKDFHQFYKMLSSIFETIELSKDSILFVRNGVAVKWTIGSLLRKIAMLLRRGLVSLKSVMLVKFKRSRLTGMKPQ</sequence>
<name>A0ABV0KW31_9CYAN</name>
<dbReference type="InterPro" id="IPR032710">
    <property type="entry name" value="NTF2-like_dom_sf"/>
</dbReference>
<dbReference type="SUPFAM" id="SSF54427">
    <property type="entry name" value="NTF2-like"/>
    <property type="match status" value="1"/>
</dbReference>
<comment type="caution">
    <text evidence="1">The sequence shown here is derived from an EMBL/GenBank/DDBJ whole genome shotgun (WGS) entry which is preliminary data.</text>
</comment>
<organism evidence="1 2">
    <name type="scientific">Stenomitos frigidus AS-A4</name>
    <dbReference type="NCBI Taxonomy" id="2933935"/>
    <lineage>
        <taxon>Bacteria</taxon>
        <taxon>Bacillati</taxon>
        <taxon>Cyanobacteriota</taxon>
        <taxon>Cyanophyceae</taxon>
        <taxon>Leptolyngbyales</taxon>
        <taxon>Leptolyngbyaceae</taxon>
        <taxon>Stenomitos</taxon>
    </lineage>
</organism>
<keyword evidence="2" id="KW-1185">Reference proteome</keyword>
<evidence type="ECO:0000313" key="2">
    <source>
        <dbReference type="Proteomes" id="UP001476950"/>
    </source>
</evidence>
<evidence type="ECO:0008006" key="3">
    <source>
        <dbReference type="Google" id="ProtNLM"/>
    </source>
</evidence>
<dbReference type="Gene3D" id="3.10.450.50">
    <property type="match status" value="1"/>
</dbReference>
<reference evidence="1 2" key="1">
    <citation type="submission" date="2022-04" db="EMBL/GenBank/DDBJ databases">
        <title>Positive selection, recombination, and allopatry shape intraspecific diversity of widespread and dominant cyanobacteria.</title>
        <authorList>
            <person name="Wei J."/>
            <person name="Shu W."/>
            <person name="Hu C."/>
        </authorList>
    </citation>
    <scope>NUCLEOTIDE SEQUENCE [LARGE SCALE GENOMIC DNA]</scope>
    <source>
        <strain evidence="1 2">AS-A4</strain>
    </source>
</reference>